<accession>A0A975T966</accession>
<dbReference type="Proteomes" id="UP000683511">
    <property type="component" value="Chromosome"/>
</dbReference>
<evidence type="ECO:0000313" key="1">
    <source>
        <dbReference type="EMBL" id="QXE23753.1"/>
    </source>
</evidence>
<sequence length="196" mass="19628">MNIKSLLFSVGLSSLLLSIGELPSNAQSFGGSSSSSSGGSSSSSSGSSFFTSPSLGTAGFVSGGGTTTSSGGVFSLPGFNSFPVFGIPANLIITPTTPGTTPNLSVTPEIATSVNNVGRNIIVSISTSGLAQLLASSPTLCTALNTTTVACQGQIASANNTVSFNNLREALRNLNSEIDNNQNIILTIGDVTVTLQ</sequence>
<dbReference type="EMBL" id="CP021056">
    <property type="protein sequence ID" value="QXE23753.1"/>
    <property type="molecule type" value="Genomic_DNA"/>
</dbReference>
<protein>
    <submittedName>
        <fullName evidence="1">Uncharacterized protein</fullName>
    </submittedName>
</protein>
<proteinExistence type="predicted"/>
<keyword evidence="2" id="KW-1185">Reference proteome</keyword>
<gene>
    <name evidence="1" type="ORF">B6N60_02444</name>
</gene>
<organism evidence="1 2">
    <name type="scientific">Richelia sinica FACHB-800</name>
    <dbReference type="NCBI Taxonomy" id="1357546"/>
    <lineage>
        <taxon>Bacteria</taxon>
        <taxon>Bacillati</taxon>
        <taxon>Cyanobacteriota</taxon>
        <taxon>Cyanophyceae</taxon>
        <taxon>Nostocales</taxon>
        <taxon>Nostocaceae</taxon>
        <taxon>Richelia</taxon>
    </lineage>
</organism>
<dbReference type="AlphaFoldDB" id="A0A975T966"/>
<dbReference type="KEGG" id="rsin:B6N60_02444"/>
<reference evidence="1" key="1">
    <citation type="submission" date="2017-04" db="EMBL/GenBank/DDBJ databases">
        <title>Genome deletions in a multicellular cyanobacterial endosymbiont for morphological adaptation in marine diatoms.</title>
        <authorList>
            <person name="Wang Y."/>
            <person name="Gao H."/>
            <person name="Li R."/>
            <person name="Xu X."/>
        </authorList>
    </citation>
    <scope>NUCLEOTIDE SEQUENCE</scope>
    <source>
        <strain evidence="1">FACHB 800</strain>
    </source>
</reference>
<name>A0A975T966_9NOST</name>
<evidence type="ECO:0000313" key="2">
    <source>
        <dbReference type="Proteomes" id="UP000683511"/>
    </source>
</evidence>